<dbReference type="PROSITE" id="PS00122">
    <property type="entry name" value="CARBOXYLESTERASE_B_1"/>
    <property type="match status" value="1"/>
</dbReference>
<name>M7U3D1_BOTF1</name>
<dbReference type="InterPro" id="IPR000997">
    <property type="entry name" value="Cholinesterase"/>
</dbReference>
<proteinExistence type="inferred from homology"/>
<dbReference type="InterPro" id="IPR029058">
    <property type="entry name" value="AB_hydrolase_fold"/>
</dbReference>
<keyword evidence="6" id="KW-0812">Transmembrane</keyword>
<protein>
    <recommendedName>
        <fullName evidence="5">Carboxylic ester hydrolase</fullName>
        <ecNumber evidence="5">3.1.1.-</ecNumber>
    </recommendedName>
</protein>
<evidence type="ECO:0000256" key="1">
    <source>
        <dbReference type="ARBA" id="ARBA00005964"/>
    </source>
</evidence>
<keyword evidence="6" id="KW-0472">Membrane</keyword>
<dbReference type="PANTHER" id="PTHR43918:SF4">
    <property type="entry name" value="CARBOXYLIC ESTER HYDROLASE"/>
    <property type="match status" value="1"/>
</dbReference>
<feature type="active site" description="Charge relay system" evidence="4">
    <location>
        <position position="513"/>
    </location>
</feature>
<dbReference type="ESTHER" id="botf1-m7u3d1">
    <property type="family name" value="Fungal_carboxylesterase_lipase"/>
</dbReference>
<evidence type="ECO:0000256" key="4">
    <source>
        <dbReference type="PIRSR" id="PIRSR600997-1"/>
    </source>
</evidence>
<dbReference type="EMBL" id="KB707802">
    <property type="protein sequence ID" value="EMR88079.1"/>
    <property type="molecule type" value="Genomic_DNA"/>
</dbReference>
<dbReference type="InterPro" id="IPR019826">
    <property type="entry name" value="Carboxylesterase_B_AS"/>
</dbReference>
<sequence length="606" mass="65517">MSNSVFLIGITCAHGLLECKTLFTRSLLGGFGTYLISVTLFSLPVPIFPTCSPPTQSFCKVSCIFLTTVYAPLLAGLAASRLVSGAAIHNRASRQVTTSYGILQGGISELNSNVNVYKGIPFATPPTDELRWTAPTSPAPWSGVLNATTFGADCPQGASDVGLFTSGNTNIAEDCLYLNVWAPANATPTSKLPVYVWIYGGRFELGSGSVPTYDGTHLASKDIVVVTLNYRMGPFGFLAHPDLSAESGNNASGNYGLLDQIQALTFLRSEIAAFGGDPDHMTVGGQSAGSASALDMMYSPLTDGMIVGCIPESGARGVHDPETYTLATSHRDKDVAEAAGVDFLSTLNVTTIAELRNISMETLLEYNLISDTVLVGTAFENVSSFMEPPAWRPVIDGYVLPHNYGQSLSLNAHSDIPILTGNNADETGSGLALDDFTTQFTEMFGNLSTRFFDLYPATNDSNAVTLTKEMYRDLSRTSTWDWATAWYAGGAKSNVYVYYFTHSPPNQTEGVYHGAELWYAFGNIPTYYNFTWTKQDYALQDQMSGYWANFIKTGNPNGGSLAEFPATTSDVKQAMWLGDTTGSSYLTPSDDKFSFMQDFFAQQIEF</sequence>
<dbReference type="SUPFAM" id="SSF53474">
    <property type="entry name" value="alpha/beta-Hydrolases"/>
    <property type="match status" value="1"/>
</dbReference>
<evidence type="ECO:0000313" key="9">
    <source>
        <dbReference type="Proteomes" id="UP000012045"/>
    </source>
</evidence>
<feature type="transmembrane region" description="Helical" evidence="6">
    <location>
        <begin position="63"/>
        <end position="83"/>
    </location>
</feature>
<dbReference type="InterPro" id="IPR050654">
    <property type="entry name" value="AChE-related_enzymes"/>
</dbReference>
<keyword evidence="2 5" id="KW-0378">Hydrolase</keyword>
<evidence type="ECO:0000256" key="2">
    <source>
        <dbReference type="ARBA" id="ARBA00022801"/>
    </source>
</evidence>
<feature type="active site" description="Charge relay system" evidence="4">
    <location>
        <position position="426"/>
    </location>
</feature>
<evidence type="ECO:0000256" key="3">
    <source>
        <dbReference type="ARBA" id="ARBA00023157"/>
    </source>
</evidence>
<evidence type="ECO:0000256" key="5">
    <source>
        <dbReference type="RuleBase" id="RU361235"/>
    </source>
</evidence>
<feature type="domain" description="Carboxylesterase type B" evidence="7">
    <location>
        <begin position="93"/>
        <end position="581"/>
    </location>
</feature>
<evidence type="ECO:0000313" key="8">
    <source>
        <dbReference type="EMBL" id="EMR88079.1"/>
    </source>
</evidence>
<dbReference type="Proteomes" id="UP000012045">
    <property type="component" value="Unassembled WGS sequence"/>
</dbReference>
<dbReference type="Pfam" id="PF00135">
    <property type="entry name" value="COesterase"/>
    <property type="match status" value="1"/>
</dbReference>
<dbReference type="Gene3D" id="3.40.50.1820">
    <property type="entry name" value="alpha/beta hydrolase"/>
    <property type="match status" value="1"/>
</dbReference>
<dbReference type="PROSITE" id="PS00941">
    <property type="entry name" value="CARBOXYLESTERASE_B_2"/>
    <property type="match status" value="1"/>
</dbReference>
<dbReference type="EC" id="3.1.1.-" evidence="5"/>
<feature type="transmembrane region" description="Helical" evidence="6">
    <location>
        <begin position="31"/>
        <end position="51"/>
    </location>
</feature>
<accession>M7U3D1</accession>
<dbReference type="InterPro" id="IPR019819">
    <property type="entry name" value="Carboxylesterase_B_CS"/>
</dbReference>
<dbReference type="PANTHER" id="PTHR43918">
    <property type="entry name" value="ACETYLCHOLINESTERASE"/>
    <property type="match status" value="1"/>
</dbReference>
<dbReference type="HOGENOM" id="CLU_006586_16_4_1"/>
<dbReference type="AlphaFoldDB" id="M7U3D1"/>
<keyword evidence="3" id="KW-1015">Disulfide bond</keyword>
<organism evidence="8 9">
    <name type="scientific">Botryotinia fuckeliana (strain BcDW1)</name>
    <name type="common">Noble rot fungus</name>
    <name type="synonym">Botrytis cinerea</name>
    <dbReference type="NCBI Taxonomy" id="1290391"/>
    <lineage>
        <taxon>Eukaryota</taxon>
        <taxon>Fungi</taxon>
        <taxon>Dikarya</taxon>
        <taxon>Ascomycota</taxon>
        <taxon>Pezizomycotina</taxon>
        <taxon>Leotiomycetes</taxon>
        <taxon>Helotiales</taxon>
        <taxon>Sclerotiniaceae</taxon>
        <taxon>Botrytis</taxon>
    </lineage>
</organism>
<gene>
    <name evidence="8" type="ORF">BcDW1_3294</name>
</gene>
<evidence type="ECO:0000259" key="7">
    <source>
        <dbReference type="Pfam" id="PF00135"/>
    </source>
</evidence>
<comment type="similarity">
    <text evidence="1 5">Belongs to the type-B carboxylesterase/lipase family.</text>
</comment>
<reference evidence="9" key="1">
    <citation type="journal article" date="2013" name="Genome Announc.">
        <title>Draft genome sequence of Botrytis cinerea BcDW1, inoculum for noble rot of grape berries.</title>
        <authorList>
            <person name="Blanco-Ulate B."/>
            <person name="Allen G."/>
            <person name="Powell A.L."/>
            <person name="Cantu D."/>
        </authorList>
    </citation>
    <scope>NUCLEOTIDE SEQUENCE [LARGE SCALE GENOMIC DNA]</scope>
    <source>
        <strain evidence="9">BcDW1</strain>
    </source>
</reference>
<dbReference type="GO" id="GO:0004104">
    <property type="term" value="F:cholinesterase activity"/>
    <property type="evidence" value="ECO:0007669"/>
    <property type="project" value="InterPro"/>
</dbReference>
<dbReference type="InterPro" id="IPR002018">
    <property type="entry name" value="CarbesteraseB"/>
</dbReference>
<evidence type="ECO:0000256" key="6">
    <source>
        <dbReference type="SAM" id="Phobius"/>
    </source>
</evidence>
<dbReference type="OrthoDB" id="408631at2759"/>
<keyword evidence="6" id="KW-1133">Transmembrane helix</keyword>
<feature type="active site" description="Acyl-ester intermediate" evidence="4">
    <location>
        <position position="287"/>
    </location>
</feature>
<dbReference type="PRINTS" id="PR00878">
    <property type="entry name" value="CHOLNESTRASE"/>
</dbReference>
<dbReference type="STRING" id="1290391.M7U3D1"/>